<evidence type="ECO:0000256" key="2">
    <source>
        <dbReference type="ARBA" id="ARBA00023136"/>
    </source>
</evidence>
<dbReference type="RefSeq" id="WP_107545082.1">
    <property type="nucleotide sequence ID" value="NZ_PZFQ01000023.1"/>
</dbReference>
<dbReference type="SUPFAM" id="SSF56601">
    <property type="entry name" value="beta-lactamase/transpeptidase-like"/>
    <property type="match status" value="1"/>
</dbReference>
<dbReference type="InterPro" id="IPR050491">
    <property type="entry name" value="AmpC-like"/>
</dbReference>
<evidence type="ECO:0000256" key="1">
    <source>
        <dbReference type="ARBA" id="ARBA00004370"/>
    </source>
</evidence>
<feature type="transmembrane region" description="Helical" evidence="3">
    <location>
        <begin position="9"/>
        <end position="27"/>
    </location>
</feature>
<evidence type="ECO:0000313" key="6">
    <source>
        <dbReference type="Proteomes" id="UP000241960"/>
    </source>
</evidence>
<dbReference type="PANTHER" id="PTHR46825:SF11">
    <property type="entry name" value="PENICILLIN-BINDING PROTEIN 4"/>
    <property type="match status" value="1"/>
</dbReference>
<name>A0A9Q6MV91_9STAP</name>
<reference evidence="5 6" key="1">
    <citation type="journal article" date="2016" name="Front. Microbiol.">
        <title>Comprehensive Phylogenetic Analysis of Bovine Non-aureus Staphylococci Species Based on Whole-Genome Sequencing.</title>
        <authorList>
            <person name="Naushad S."/>
            <person name="Barkema H.W."/>
            <person name="Luby C."/>
            <person name="Condas L.A."/>
            <person name="Nobrega D.B."/>
            <person name="Carson D.A."/>
            <person name="De Buck J."/>
        </authorList>
    </citation>
    <scope>NUCLEOTIDE SEQUENCE [LARGE SCALE GENOMIC DNA]</scope>
    <source>
        <strain evidence="5 6">SNUC 1231</strain>
    </source>
</reference>
<accession>A0A9Q6MV91</accession>
<dbReference type="Gene3D" id="3.40.710.10">
    <property type="entry name" value="DD-peptidase/beta-lactamase superfamily"/>
    <property type="match status" value="1"/>
</dbReference>
<sequence>MTAKQFKQVTLIFVLMAIIIVSGYKYYQYHNETEYFGNNKKIKQHKIKPTLKTVIDDKNSRINAVNQYLEQTGFNGTMAIFERGQLKLNKGYGIKHFANNEHNRADSMYLIGSAQKFITGLMLKQLESEHKIDINEPVMKYLPYFKTNQVITLKQLILHQSGLYKYKANQRFKDLDDAVHAIKDKGIETKFYNKFRYNDANYLVLARVIEEVTGKSYVKSFDERISRPFQLNFTAFYNDLKLRNKMAVGYKKGADSESPVEQRPHILQQYYGAGNLFMTPYDMGYLILNLQQNHIFNHKITNPFIHESFTEQYPQPYRFGFYVFEDKNRINGKFFGQVFTAYFNQDYIIVSGSNFENSNTNNERKMEYIYYQILDQGAPYNIMGKSY</sequence>
<evidence type="ECO:0000313" key="5">
    <source>
        <dbReference type="EMBL" id="PTI75352.1"/>
    </source>
</evidence>
<proteinExistence type="predicted"/>
<dbReference type="Pfam" id="PF00144">
    <property type="entry name" value="Beta-lactamase"/>
    <property type="match status" value="1"/>
</dbReference>
<dbReference type="InterPro" id="IPR001466">
    <property type="entry name" value="Beta-lactam-related"/>
</dbReference>
<comment type="caution">
    <text evidence="5">The sequence shown here is derived from an EMBL/GenBank/DDBJ whole genome shotgun (WGS) entry which is preliminary data.</text>
</comment>
<protein>
    <submittedName>
        <fullName evidence="5">Methicillin resistance protein FmtA</fullName>
    </submittedName>
</protein>
<keyword evidence="3" id="KW-1133">Transmembrane helix</keyword>
<comment type="subcellular location">
    <subcellularLocation>
        <location evidence="1">Membrane</location>
    </subcellularLocation>
</comment>
<dbReference type="PANTHER" id="PTHR46825">
    <property type="entry name" value="D-ALANYL-D-ALANINE-CARBOXYPEPTIDASE/ENDOPEPTIDASE AMPH"/>
    <property type="match status" value="1"/>
</dbReference>
<dbReference type="GO" id="GO:0016020">
    <property type="term" value="C:membrane"/>
    <property type="evidence" value="ECO:0007669"/>
    <property type="project" value="UniProtKB-SubCell"/>
</dbReference>
<keyword evidence="3" id="KW-0812">Transmembrane</keyword>
<dbReference type="Proteomes" id="UP000241960">
    <property type="component" value="Unassembled WGS sequence"/>
</dbReference>
<keyword evidence="2 3" id="KW-0472">Membrane</keyword>
<evidence type="ECO:0000259" key="4">
    <source>
        <dbReference type="Pfam" id="PF00144"/>
    </source>
</evidence>
<evidence type="ECO:0000256" key="3">
    <source>
        <dbReference type="SAM" id="Phobius"/>
    </source>
</evidence>
<gene>
    <name evidence="5" type="ORF">BU058_08045</name>
</gene>
<dbReference type="InterPro" id="IPR012338">
    <property type="entry name" value="Beta-lactam/transpept-like"/>
</dbReference>
<dbReference type="AlphaFoldDB" id="A0A9Q6MV91"/>
<dbReference type="EMBL" id="PZFQ01000023">
    <property type="protein sequence ID" value="PTI75352.1"/>
    <property type="molecule type" value="Genomic_DNA"/>
</dbReference>
<feature type="domain" description="Beta-lactamase-related" evidence="4">
    <location>
        <begin position="64"/>
        <end position="364"/>
    </location>
</feature>
<organism evidence="5 6">
    <name type="scientific">Staphylococcus succinus</name>
    <dbReference type="NCBI Taxonomy" id="61015"/>
    <lineage>
        <taxon>Bacteria</taxon>
        <taxon>Bacillati</taxon>
        <taxon>Bacillota</taxon>
        <taxon>Bacilli</taxon>
        <taxon>Bacillales</taxon>
        <taxon>Staphylococcaceae</taxon>
        <taxon>Staphylococcus</taxon>
    </lineage>
</organism>